<evidence type="ECO:0000256" key="11">
    <source>
        <dbReference type="RuleBase" id="RU003781"/>
    </source>
</evidence>
<feature type="active site" description="Proton acceptor" evidence="10">
    <location>
        <position position="74"/>
    </location>
</feature>
<dbReference type="HAMAP" id="MF_01405">
    <property type="entry name" value="Non_canon_purine_NTPase"/>
    <property type="match status" value="1"/>
</dbReference>
<evidence type="ECO:0000256" key="9">
    <source>
        <dbReference type="ARBA" id="ARBA00052017"/>
    </source>
</evidence>
<evidence type="ECO:0000256" key="8">
    <source>
        <dbReference type="ARBA" id="ARBA00051875"/>
    </source>
</evidence>
<feature type="binding site" evidence="10">
    <location>
        <begin position="196"/>
        <end position="197"/>
    </location>
    <ligand>
        <name>substrate</name>
    </ligand>
</feature>
<dbReference type="Gene3D" id="3.90.950.10">
    <property type="match status" value="1"/>
</dbReference>
<dbReference type="CDD" id="cd00515">
    <property type="entry name" value="HAM1"/>
    <property type="match status" value="1"/>
</dbReference>
<name>A0A2W1NWA1_PAEXE</name>
<evidence type="ECO:0000256" key="5">
    <source>
        <dbReference type="ARBA" id="ARBA00022801"/>
    </source>
</evidence>
<dbReference type="PANTHER" id="PTHR11067">
    <property type="entry name" value="INOSINE TRIPHOSPHATE PYROPHOSPHATASE/HAM1 PROTEIN"/>
    <property type="match status" value="1"/>
</dbReference>
<evidence type="ECO:0000256" key="3">
    <source>
        <dbReference type="ARBA" id="ARBA00022723"/>
    </source>
</evidence>
<accession>A0A2W1NWA1</accession>
<dbReference type="SUPFAM" id="SSF52972">
    <property type="entry name" value="ITPase-like"/>
    <property type="match status" value="1"/>
</dbReference>
<dbReference type="GO" id="GO:0046872">
    <property type="term" value="F:metal ion binding"/>
    <property type="evidence" value="ECO:0007669"/>
    <property type="project" value="UniProtKB-KW"/>
</dbReference>
<protein>
    <recommendedName>
        <fullName evidence="10">dITP/XTP pyrophosphatase</fullName>
        <ecNumber evidence="10">3.6.1.66</ecNumber>
    </recommendedName>
    <alternativeName>
        <fullName evidence="10">Non-canonical purine NTP pyrophosphatase</fullName>
    </alternativeName>
    <alternativeName>
        <fullName evidence="10">Non-standard purine NTP pyrophosphatase</fullName>
    </alternativeName>
    <alternativeName>
        <fullName evidence="10">Nucleoside-triphosphate diphosphatase</fullName>
    </alternativeName>
    <alternativeName>
        <fullName evidence="10">Nucleoside-triphosphate pyrophosphatase</fullName>
        <shortName evidence="10">NTPase</shortName>
    </alternativeName>
</protein>
<comment type="caution">
    <text evidence="12">The sequence shown here is derived from an EMBL/GenBank/DDBJ whole genome shotgun (WGS) entry which is preliminary data.</text>
</comment>
<comment type="cofactor">
    <cofactor evidence="10">
        <name>Mg(2+)</name>
        <dbReference type="ChEBI" id="CHEBI:18420"/>
    </cofactor>
    <text evidence="10">Binds 1 Mg(2+) ion per subunit.</text>
</comment>
<keyword evidence="4 10" id="KW-0547">Nucleotide-binding</keyword>
<dbReference type="PANTHER" id="PTHR11067:SF9">
    <property type="entry name" value="INOSINE TRIPHOSPHATE PYROPHOSPHATASE"/>
    <property type="match status" value="1"/>
</dbReference>
<evidence type="ECO:0000313" key="13">
    <source>
        <dbReference type="Proteomes" id="UP000214746"/>
    </source>
</evidence>
<keyword evidence="5 10" id="KW-0378">Hydrolase</keyword>
<organism evidence="12 13">
    <name type="scientific">Paenibacillus xerothermodurans</name>
    <dbReference type="NCBI Taxonomy" id="1977292"/>
    <lineage>
        <taxon>Bacteria</taxon>
        <taxon>Bacillati</taxon>
        <taxon>Bacillota</taxon>
        <taxon>Bacilli</taxon>
        <taxon>Bacillales</taxon>
        <taxon>Paenibacillaceae</taxon>
        <taxon>Paenibacillus</taxon>
    </lineage>
</organism>
<evidence type="ECO:0000256" key="1">
    <source>
        <dbReference type="ARBA" id="ARBA00008023"/>
    </source>
</evidence>
<dbReference type="GO" id="GO:0036220">
    <property type="term" value="F:ITP diphosphatase activity"/>
    <property type="evidence" value="ECO:0007669"/>
    <property type="project" value="UniProtKB-UniRule"/>
</dbReference>
<comment type="catalytic activity">
    <reaction evidence="9 10">
        <text>XTP + H2O = XMP + diphosphate + H(+)</text>
        <dbReference type="Rhea" id="RHEA:28610"/>
        <dbReference type="ChEBI" id="CHEBI:15377"/>
        <dbReference type="ChEBI" id="CHEBI:15378"/>
        <dbReference type="ChEBI" id="CHEBI:33019"/>
        <dbReference type="ChEBI" id="CHEBI:57464"/>
        <dbReference type="ChEBI" id="CHEBI:61314"/>
        <dbReference type="EC" id="3.6.1.66"/>
    </reaction>
</comment>
<comment type="catalytic activity">
    <reaction evidence="10">
        <text>ITP + H2O = IMP + diphosphate + H(+)</text>
        <dbReference type="Rhea" id="RHEA:29399"/>
        <dbReference type="ChEBI" id="CHEBI:15377"/>
        <dbReference type="ChEBI" id="CHEBI:15378"/>
        <dbReference type="ChEBI" id="CHEBI:33019"/>
        <dbReference type="ChEBI" id="CHEBI:58053"/>
        <dbReference type="ChEBI" id="CHEBI:61402"/>
        <dbReference type="EC" id="3.6.1.66"/>
    </reaction>
</comment>
<dbReference type="GO" id="GO:0036222">
    <property type="term" value="F:XTP diphosphatase activity"/>
    <property type="evidence" value="ECO:0007669"/>
    <property type="project" value="UniProtKB-UniRule"/>
</dbReference>
<dbReference type="EMBL" id="NHRJ02000011">
    <property type="protein sequence ID" value="PZE19942.1"/>
    <property type="molecule type" value="Genomic_DNA"/>
</dbReference>
<dbReference type="Pfam" id="PF01725">
    <property type="entry name" value="Ham1p_like"/>
    <property type="match status" value="1"/>
</dbReference>
<dbReference type="OrthoDB" id="9807456at2"/>
<gene>
    <name evidence="12" type="ORF">CBW46_015660</name>
</gene>
<feature type="binding site" evidence="10">
    <location>
        <position position="191"/>
    </location>
    <ligand>
        <name>substrate</name>
    </ligand>
</feature>
<dbReference type="GO" id="GO:0017111">
    <property type="term" value="F:ribonucleoside triphosphate phosphatase activity"/>
    <property type="evidence" value="ECO:0007669"/>
    <property type="project" value="InterPro"/>
</dbReference>
<dbReference type="GO" id="GO:0005829">
    <property type="term" value="C:cytosol"/>
    <property type="evidence" value="ECO:0007669"/>
    <property type="project" value="TreeGrafter"/>
</dbReference>
<evidence type="ECO:0000256" key="7">
    <source>
        <dbReference type="ARBA" id="ARBA00023080"/>
    </source>
</evidence>
<feature type="binding site" evidence="10">
    <location>
        <position position="75"/>
    </location>
    <ligand>
        <name>substrate</name>
    </ligand>
</feature>
<feature type="binding site" evidence="10">
    <location>
        <begin position="12"/>
        <end position="17"/>
    </location>
    <ligand>
        <name>substrate</name>
    </ligand>
</feature>
<dbReference type="RefSeq" id="WP_089200940.1">
    <property type="nucleotide sequence ID" value="NZ_NHRJ02000011.1"/>
</dbReference>
<comment type="similarity">
    <text evidence="1 10 11">Belongs to the HAM1 NTPase family.</text>
</comment>
<keyword evidence="6 10" id="KW-0460">Magnesium</keyword>
<dbReference type="InterPro" id="IPR029001">
    <property type="entry name" value="ITPase-like_fam"/>
</dbReference>
<comment type="function">
    <text evidence="10">Pyrophosphatase that catalyzes the hydrolysis of nucleoside triphosphates to their monophosphate derivatives, with a high preference for the non-canonical purine nucleotides XTP (xanthosine triphosphate), dITP (deoxyinosine triphosphate) and ITP. Seems to function as a house-cleaning enzyme that removes non-canonical purine nucleotides from the nucleotide pool, thus preventing their incorporation into DNA/RNA and avoiding chromosomal lesions.</text>
</comment>
<dbReference type="GO" id="GO:0009146">
    <property type="term" value="P:purine nucleoside triphosphate catabolic process"/>
    <property type="evidence" value="ECO:0007669"/>
    <property type="project" value="UniProtKB-UniRule"/>
</dbReference>
<evidence type="ECO:0000256" key="10">
    <source>
        <dbReference type="HAMAP-Rule" id="MF_01405"/>
    </source>
</evidence>
<keyword evidence="7 10" id="KW-0546">Nucleotide metabolism</keyword>
<comment type="caution">
    <text evidence="10">Lacks conserved residue(s) required for the propagation of feature annotation.</text>
</comment>
<keyword evidence="13" id="KW-1185">Reference proteome</keyword>
<dbReference type="Proteomes" id="UP000214746">
    <property type="component" value="Unassembled WGS sequence"/>
</dbReference>
<dbReference type="GO" id="GO:0035870">
    <property type="term" value="F:dITP diphosphatase activity"/>
    <property type="evidence" value="ECO:0007669"/>
    <property type="project" value="UniProtKB-UniRule"/>
</dbReference>
<dbReference type="InterPro" id="IPR020922">
    <property type="entry name" value="dITP/XTP_pyrophosphatase"/>
</dbReference>
<dbReference type="AlphaFoldDB" id="A0A2W1NWA1"/>
<evidence type="ECO:0000313" key="12">
    <source>
        <dbReference type="EMBL" id="PZE19942.1"/>
    </source>
</evidence>
<dbReference type="InterPro" id="IPR002637">
    <property type="entry name" value="RdgB/HAM1"/>
</dbReference>
<dbReference type="GO" id="GO:0009117">
    <property type="term" value="P:nucleotide metabolic process"/>
    <property type="evidence" value="ECO:0007669"/>
    <property type="project" value="UniProtKB-KW"/>
</dbReference>
<evidence type="ECO:0000256" key="4">
    <source>
        <dbReference type="ARBA" id="ARBA00022741"/>
    </source>
</evidence>
<feature type="binding site" evidence="10">
    <location>
        <begin position="168"/>
        <end position="171"/>
    </location>
    <ligand>
        <name>substrate</name>
    </ligand>
</feature>
<dbReference type="GO" id="GO:0000166">
    <property type="term" value="F:nucleotide binding"/>
    <property type="evidence" value="ECO:0007669"/>
    <property type="project" value="UniProtKB-KW"/>
</dbReference>
<keyword evidence="3 10" id="KW-0479">Metal-binding</keyword>
<dbReference type="FunFam" id="3.90.950.10:FF:000001">
    <property type="entry name" value="dITP/XTP pyrophosphatase"/>
    <property type="match status" value="1"/>
</dbReference>
<feature type="binding site" evidence="10">
    <location>
        <position position="74"/>
    </location>
    <ligand>
        <name>Mg(2+)</name>
        <dbReference type="ChEBI" id="CHEBI:18420"/>
    </ligand>
</feature>
<comment type="catalytic activity">
    <reaction evidence="8 10">
        <text>dITP + H2O = dIMP + diphosphate + H(+)</text>
        <dbReference type="Rhea" id="RHEA:28342"/>
        <dbReference type="ChEBI" id="CHEBI:15377"/>
        <dbReference type="ChEBI" id="CHEBI:15378"/>
        <dbReference type="ChEBI" id="CHEBI:33019"/>
        <dbReference type="ChEBI" id="CHEBI:61194"/>
        <dbReference type="ChEBI" id="CHEBI:61382"/>
        <dbReference type="EC" id="3.6.1.66"/>
    </reaction>
</comment>
<reference evidence="12" key="1">
    <citation type="submission" date="2018-06" db="EMBL/GenBank/DDBJ databases">
        <title>Paenibacillus xerothermodurans sp. nov. an extremely dry heat resistant spore forming bacterium isolated from the soil of Cape Canaveral, Florida.</title>
        <authorList>
            <person name="Seuylemezian A."/>
            <person name="Kaur N."/>
            <person name="Patil P."/>
            <person name="Patil P."/>
            <person name="Mayilraj S."/>
            <person name="Vaishampayan P."/>
        </authorList>
    </citation>
    <scope>NUCLEOTIDE SEQUENCE [LARGE SCALE GENOMIC DNA]</scope>
    <source>
        <strain evidence="12">ATCC 27380</strain>
    </source>
</reference>
<evidence type="ECO:0000256" key="6">
    <source>
        <dbReference type="ARBA" id="ARBA00022842"/>
    </source>
</evidence>
<comment type="subunit">
    <text evidence="2 10">Homodimer.</text>
</comment>
<dbReference type="NCBIfam" id="NF011397">
    <property type="entry name" value="PRK14822.1"/>
    <property type="match status" value="1"/>
</dbReference>
<sequence>MREIGNEIVIATSNAGKVKEFAPLFQEKGIAVKSLRDFDDLPEIIEDGETFAANALIKARTIALHLRLPVIADDSGLTVDRLGGEPGVYSARYAGAHATDEQNNRKLLDRLKQLPAVGQSEAGGPEILSPARFVCAICLVNADGEPVAEVEDYCEGAILPQGRGEYGFGYDPLFYLPAYGKTMAELSIEQKNKVSHRGHAIRRLWEALQ</sequence>
<proteinExistence type="inferred from homology"/>
<dbReference type="EC" id="3.6.1.66" evidence="10"/>
<evidence type="ECO:0000256" key="2">
    <source>
        <dbReference type="ARBA" id="ARBA00011738"/>
    </source>
</evidence>
<dbReference type="NCBIfam" id="TIGR00042">
    <property type="entry name" value="RdgB/HAM1 family non-canonical purine NTP pyrophosphatase"/>
    <property type="match status" value="1"/>
</dbReference>